<dbReference type="EMBL" id="UINC01212611">
    <property type="protein sequence ID" value="SVE37016.1"/>
    <property type="molecule type" value="Genomic_DNA"/>
</dbReference>
<accession>A0A383CXF1</accession>
<proteinExistence type="predicted"/>
<protein>
    <submittedName>
        <fullName evidence="1">Uncharacterized protein</fullName>
    </submittedName>
</protein>
<dbReference type="AlphaFoldDB" id="A0A383CXF1"/>
<sequence length="27" mass="2827">MPVGTYGAVKGISPLILNELKAEILLS</sequence>
<name>A0A383CXF1_9ZZZZ</name>
<reference evidence="1" key="1">
    <citation type="submission" date="2018-05" db="EMBL/GenBank/DDBJ databases">
        <authorList>
            <person name="Lanie J.A."/>
            <person name="Ng W.-L."/>
            <person name="Kazmierczak K.M."/>
            <person name="Andrzejewski T.M."/>
            <person name="Davidsen T.M."/>
            <person name="Wayne K.J."/>
            <person name="Tettelin H."/>
            <person name="Glass J.I."/>
            <person name="Rusch D."/>
            <person name="Podicherti R."/>
            <person name="Tsui H.-C.T."/>
            <person name="Winkler M.E."/>
        </authorList>
    </citation>
    <scope>NUCLEOTIDE SEQUENCE</scope>
</reference>
<organism evidence="1">
    <name type="scientific">marine metagenome</name>
    <dbReference type="NCBI Taxonomy" id="408172"/>
    <lineage>
        <taxon>unclassified sequences</taxon>
        <taxon>metagenomes</taxon>
        <taxon>ecological metagenomes</taxon>
    </lineage>
</organism>
<evidence type="ECO:0000313" key="1">
    <source>
        <dbReference type="EMBL" id="SVE37016.1"/>
    </source>
</evidence>
<gene>
    <name evidence="1" type="ORF">METZ01_LOCUS489870</name>
</gene>
<feature type="non-terminal residue" evidence="1">
    <location>
        <position position="27"/>
    </location>
</feature>